<protein>
    <submittedName>
        <fullName evidence="2">Molecular chaperone</fullName>
    </submittedName>
</protein>
<evidence type="ECO:0000313" key="2">
    <source>
        <dbReference type="EMBL" id="MFC6752697.1"/>
    </source>
</evidence>
<evidence type="ECO:0000313" key="3">
    <source>
        <dbReference type="Proteomes" id="UP001596442"/>
    </source>
</evidence>
<evidence type="ECO:0000256" key="1">
    <source>
        <dbReference type="ARBA" id="ARBA00023186"/>
    </source>
</evidence>
<dbReference type="SUPFAM" id="SSF89155">
    <property type="entry name" value="TorD-like"/>
    <property type="match status" value="1"/>
</dbReference>
<reference evidence="2 3" key="1">
    <citation type="journal article" date="2019" name="Int. J. Syst. Evol. Microbiol.">
        <title>The Global Catalogue of Microorganisms (GCM) 10K type strain sequencing project: providing services to taxonomists for standard genome sequencing and annotation.</title>
        <authorList>
            <consortium name="The Broad Institute Genomics Platform"/>
            <consortium name="The Broad Institute Genome Sequencing Center for Infectious Disease"/>
            <person name="Wu L."/>
            <person name="Ma J."/>
        </authorList>
    </citation>
    <scope>NUCLEOTIDE SEQUENCE [LARGE SCALE GENOMIC DNA]</scope>
    <source>
        <strain evidence="2 3">CGMCC 1.3239</strain>
    </source>
</reference>
<dbReference type="Proteomes" id="UP001596442">
    <property type="component" value="Unassembled WGS sequence"/>
</dbReference>
<organism evidence="2 3">
    <name type="scientific">Halorubrum tibetense</name>
    <dbReference type="NCBI Taxonomy" id="175631"/>
    <lineage>
        <taxon>Archaea</taxon>
        <taxon>Methanobacteriati</taxon>
        <taxon>Methanobacteriota</taxon>
        <taxon>Stenosarchaea group</taxon>
        <taxon>Halobacteria</taxon>
        <taxon>Halobacteriales</taxon>
        <taxon>Haloferacaceae</taxon>
        <taxon>Halorubrum</taxon>
    </lineage>
</organism>
<keyword evidence="1" id="KW-0143">Chaperone</keyword>
<dbReference type="EMBL" id="JBHSWW010000035">
    <property type="protein sequence ID" value="MFC6752697.1"/>
    <property type="molecule type" value="Genomic_DNA"/>
</dbReference>
<accession>A0ABD5SA05</accession>
<dbReference type="InterPro" id="IPR020945">
    <property type="entry name" value="DMSO/NO3_reduct_chaperone"/>
</dbReference>
<dbReference type="InterPro" id="IPR036411">
    <property type="entry name" value="TorD-like_sf"/>
</dbReference>
<dbReference type="Pfam" id="PF02613">
    <property type="entry name" value="Nitrate_red_del"/>
    <property type="match status" value="1"/>
</dbReference>
<dbReference type="InterPro" id="IPR050289">
    <property type="entry name" value="TorD/DmsD_chaperones"/>
</dbReference>
<dbReference type="RefSeq" id="WP_379779633.1">
    <property type="nucleotide sequence ID" value="NZ_JBHSWW010000035.1"/>
</dbReference>
<dbReference type="Gene3D" id="1.10.3480.10">
    <property type="entry name" value="TorD-like"/>
    <property type="match status" value="1"/>
</dbReference>
<sequence>MTHQNTRDERHDGALADEQRRANTYGLLAAMFQPPDEGRMDRIANTTNAEVEVDVNALADAAAGAADLTLDHAGLFVGPFELEAPPYESVYVDDETRVMTGSTAEVQAEYTEAGVDIEMDEPADHVAAELEFTFLLVTTEVEALGAGEFEAAEHYLERQYEFLSEHLGRWISELAEEMREGADTEFYRLLADETQSFVESDGKRLADRLNRLDGADDDVLTALDGGGDR</sequence>
<dbReference type="PANTHER" id="PTHR34227">
    <property type="entry name" value="CHAPERONE PROTEIN YCDY"/>
    <property type="match status" value="1"/>
</dbReference>
<name>A0ABD5SA05_9EURY</name>
<dbReference type="PANTHER" id="PTHR34227:SF1">
    <property type="entry name" value="DIMETHYL SULFOXIDE REDUCTASE CHAPERONE-RELATED"/>
    <property type="match status" value="1"/>
</dbReference>
<gene>
    <name evidence="2" type="ORF">ACFQEU_04350</name>
</gene>
<dbReference type="AlphaFoldDB" id="A0ABD5SA05"/>
<proteinExistence type="predicted"/>
<comment type="caution">
    <text evidence="2">The sequence shown here is derived from an EMBL/GenBank/DDBJ whole genome shotgun (WGS) entry which is preliminary data.</text>
</comment>
<keyword evidence="3" id="KW-1185">Reference proteome</keyword>